<dbReference type="AlphaFoldDB" id="A0A4Q7NMA9"/>
<dbReference type="GO" id="GO:0008840">
    <property type="term" value="F:4-hydroxy-tetrahydrodipicolinate synthase activity"/>
    <property type="evidence" value="ECO:0007669"/>
    <property type="project" value="TreeGrafter"/>
</dbReference>
<comment type="similarity">
    <text evidence="1 3">Belongs to the DapA family.</text>
</comment>
<evidence type="ECO:0000256" key="3">
    <source>
        <dbReference type="PIRNR" id="PIRNR001365"/>
    </source>
</evidence>
<dbReference type="SMART" id="SM01130">
    <property type="entry name" value="DHDPS"/>
    <property type="match status" value="1"/>
</dbReference>
<dbReference type="Proteomes" id="UP000292445">
    <property type="component" value="Unassembled WGS sequence"/>
</dbReference>
<dbReference type="InterPro" id="IPR002220">
    <property type="entry name" value="DapA-like"/>
</dbReference>
<dbReference type="Gene3D" id="3.20.20.70">
    <property type="entry name" value="Aldolase class I"/>
    <property type="match status" value="1"/>
</dbReference>
<dbReference type="Pfam" id="PF00701">
    <property type="entry name" value="DHDPS"/>
    <property type="match status" value="2"/>
</dbReference>
<evidence type="ECO:0000256" key="1">
    <source>
        <dbReference type="ARBA" id="ARBA00007592"/>
    </source>
</evidence>
<evidence type="ECO:0000256" key="4">
    <source>
        <dbReference type="PIRSR" id="PIRSR001365-2"/>
    </source>
</evidence>
<keyword evidence="2 3" id="KW-0456">Lyase</keyword>
<evidence type="ECO:0000313" key="5">
    <source>
        <dbReference type="EMBL" id="RZS86243.1"/>
    </source>
</evidence>
<proteinExistence type="inferred from homology"/>
<evidence type="ECO:0000256" key="2">
    <source>
        <dbReference type="ARBA" id="ARBA00023239"/>
    </source>
</evidence>
<dbReference type="EMBL" id="SGXC01000001">
    <property type="protein sequence ID" value="RZS86243.1"/>
    <property type="molecule type" value="Genomic_DNA"/>
</dbReference>
<dbReference type="PANTHER" id="PTHR12128">
    <property type="entry name" value="DIHYDRODIPICOLINATE SYNTHASE"/>
    <property type="match status" value="1"/>
</dbReference>
<comment type="caution">
    <text evidence="5">The sequence shown here is derived from an EMBL/GenBank/DDBJ whole genome shotgun (WGS) entry which is preliminary data.</text>
</comment>
<accession>A0A4Q7NMA9</accession>
<feature type="binding site" evidence="4">
    <location>
        <position position="231"/>
    </location>
    <ligand>
        <name>pyruvate</name>
        <dbReference type="ChEBI" id="CHEBI:15361"/>
    </ligand>
</feature>
<keyword evidence="6" id="KW-1185">Reference proteome</keyword>
<protein>
    <submittedName>
        <fullName evidence="5">Dihydrodipicolinate synthase/N-acetylneuraminate lyase</fullName>
    </submittedName>
</protein>
<reference evidence="5 6" key="1">
    <citation type="submission" date="2019-02" db="EMBL/GenBank/DDBJ databases">
        <title>Genomic Encyclopedia of Type Strains, Phase IV (KMG-IV): sequencing the most valuable type-strain genomes for metagenomic binning, comparative biology and taxonomic classification.</title>
        <authorList>
            <person name="Goeker M."/>
        </authorList>
    </citation>
    <scope>NUCLEOTIDE SEQUENCE [LARGE SCALE GENOMIC DNA]</scope>
    <source>
        <strain evidence="5 6">K24</strain>
    </source>
</reference>
<dbReference type="SUPFAM" id="SSF51569">
    <property type="entry name" value="Aldolase"/>
    <property type="match status" value="1"/>
</dbReference>
<gene>
    <name evidence="5" type="ORF">EV675_2283</name>
</gene>
<evidence type="ECO:0000313" key="6">
    <source>
        <dbReference type="Proteomes" id="UP000292445"/>
    </source>
</evidence>
<dbReference type="PANTHER" id="PTHR12128:SF66">
    <property type="entry name" value="4-HYDROXY-2-OXOGLUTARATE ALDOLASE, MITOCHONDRIAL"/>
    <property type="match status" value="1"/>
</dbReference>
<sequence length="338" mass="37791">MSNTSFHPIARRLYTALVLPLRDDLGIDEPGLRRLVRYYLQQPRFAAEGGLIANPEAGEAFYLTREEKRRVLEIVMEEAAGRMPVLAGTFAWTTAETVQTALDAKALGVQGIFVVPPAGSMDVAIAWDSVRYPEVWLDQIKAQDAAVDLPIFTHPITNASQPWGLGLPLEPTLKFCREVPNIVGWKTTYAYQGHRILARAMREQAPGVALLCSSAHFFHEYLASGNFDGTISGSWNYALEPMLDHIEAMRANDLVAARRIWDAGLARLHEYIYAEPGRLHVRYKIATWLRGLIESPRMRPPMPEPRAEEIRRIEQLLRGAGIEVAREPAQMAAAGRQA</sequence>
<organism evidence="5 6">
    <name type="scientific">Pigmentiphaga kullae</name>
    <dbReference type="NCBI Taxonomy" id="151784"/>
    <lineage>
        <taxon>Bacteria</taxon>
        <taxon>Pseudomonadati</taxon>
        <taxon>Pseudomonadota</taxon>
        <taxon>Betaproteobacteria</taxon>
        <taxon>Burkholderiales</taxon>
        <taxon>Alcaligenaceae</taxon>
        <taxon>Pigmentiphaga</taxon>
    </lineage>
</organism>
<dbReference type="OrthoDB" id="199953at2"/>
<dbReference type="PIRSF" id="PIRSF001365">
    <property type="entry name" value="DHDPS"/>
    <property type="match status" value="1"/>
</dbReference>
<dbReference type="RefSeq" id="WP_130357352.1">
    <property type="nucleotide sequence ID" value="NZ_SGXC01000001.1"/>
</dbReference>
<dbReference type="CDD" id="cd00408">
    <property type="entry name" value="DHDPS-like"/>
    <property type="match status" value="1"/>
</dbReference>
<dbReference type="InterPro" id="IPR013785">
    <property type="entry name" value="Aldolase_TIM"/>
</dbReference>
<name>A0A4Q7NMA9_9BURK</name>